<dbReference type="PANTHER" id="PTHR24064">
    <property type="entry name" value="SOLUTE CARRIER FAMILY 22 MEMBER"/>
    <property type="match status" value="1"/>
</dbReference>
<comment type="caution">
    <text evidence="6">The sequence shown here is derived from an EMBL/GenBank/DDBJ whole genome shotgun (WGS) entry which is preliminary data.</text>
</comment>
<evidence type="ECO:0000256" key="5">
    <source>
        <dbReference type="SAM" id="Phobius"/>
    </source>
</evidence>
<keyword evidence="3 5" id="KW-1133">Transmembrane helix</keyword>
<evidence type="ECO:0000256" key="4">
    <source>
        <dbReference type="ARBA" id="ARBA00023136"/>
    </source>
</evidence>
<evidence type="ECO:0000313" key="7">
    <source>
        <dbReference type="Proteomes" id="UP001549920"/>
    </source>
</evidence>
<feature type="transmembrane region" description="Helical" evidence="5">
    <location>
        <begin position="44"/>
        <end position="63"/>
    </location>
</feature>
<comment type="subcellular location">
    <subcellularLocation>
        <location evidence="1">Membrane</location>
        <topology evidence="1">Multi-pass membrane protein</topology>
    </subcellularLocation>
</comment>
<feature type="transmembrane region" description="Helical" evidence="5">
    <location>
        <begin position="331"/>
        <end position="350"/>
    </location>
</feature>
<feature type="transmembrane region" description="Helical" evidence="5">
    <location>
        <begin position="303"/>
        <end position="324"/>
    </location>
</feature>
<evidence type="ECO:0000256" key="2">
    <source>
        <dbReference type="ARBA" id="ARBA00022692"/>
    </source>
</evidence>
<accession>A0ABR3HVD8</accession>
<feature type="transmembrane region" description="Helical" evidence="5">
    <location>
        <begin position="356"/>
        <end position="380"/>
    </location>
</feature>
<name>A0ABR3HVD8_LOXSC</name>
<dbReference type="InterPro" id="IPR036259">
    <property type="entry name" value="MFS_trans_sf"/>
</dbReference>
<evidence type="ECO:0008006" key="8">
    <source>
        <dbReference type="Google" id="ProtNLM"/>
    </source>
</evidence>
<keyword evidence="4 5" id="KW-0472">Membrane</keyword>
<feature type="transmembrane region" description="Helical" evidence="5">
    <location>
        <begin position="270"/>
        <end position="291"/>
    </location>
</feature>
<feature type="transmembrane region" description="Helical" evidence="5">
    <location>
        <begin position="148"/>
        <end position="172"/>
    </location>
</feature>
<keyword evidence="2 5" id="KW-0812">Transmembrane</keyword>
<dbReference type="EMBL" id="JBEUOH010000013">
    <property type="protein sequence ID" value="KAL0880511.1"/>
    <property type="molecule type" value="Genomic_DNA"/>
</dbReference>
<reference evidence="6 7" key="1">
    <citation type="submission" date="2024-06" db="EMBL/GenBank/DDBJ databases">
        <title>A chromosome-level genome assembly of beet webworm, Loxostege sticticalis.</title>
        <authorList>
            <person name="Zhang Y."/>
        </authorList>
    </citation>
    <scope>NUCLEOTIDE SEQUENCE [LARGE SCALE GENOMIC DNA]</scope>
    <source>
        <strain evidence="6">AQ026</strain>
        <tissue evidence="6">Whole body</tissue>
    </source>
</reference>
<evidence type="ECO:0000256" key="1">
    <source>
        <dbReference type="ARBA" id="ARBA00004141"/>
    </source>
</evidence>
<proteinExistence type="predicted"/>
<protein>
    <recommendedName>
        <fullName evidence="8">Organic cation transporter</fullName>
    </recommendedName>
</protein>
<dbReference type="Gene3D" id="1.20.1250.20">
    <property type="entry name" value="MFS general substrate transporter like domains"/>
    <property type="match status" value="1"/>
</dbReference>
<evidence type="ECO:0000256" key="3">
    <source>
        <dbReference type="ARBA" id="ARBA00022989"/>
    </source>
</evidence>
<dbReference type="SUPFAM" id="SSF103473">
    <property type="entry name" value="MFS general substrate transporter"/>
    <property type="match status" value="1"/>
</dbReference>
<organism evidence="6 7">
    <name type="scientific">Loxostege sticticalis</name>
    <name type="common">Beet webworm moth</name>
    <dbReference type="NCBI Taxonomy" id="481309"/>
    <lineage>
        <taxon>Eukaryota</taxon>
        <taxon>Metazoa</taxon>
        <taxon>Ecdysozoa</taxon>
        <taxon>Arthropoda</taxon>
        <taxon>Hexapoda</taxon>
        <taxon>Insecta</taxon>
        <taxon>Pterygota</taxon>
        <taxon>Neoptera</taxon>
        <taxon>Endopterygota</taxon>
        <taxon>Lepidoptera</taxon>
        <taxon>Glossata</taxon>
        <taxon>Ditrysia</taxon>
        <taxon>Pyraloidea</taxon>
        <taxon>Crambidae</taxon>
        <taxon>Pyraustinae</taxon>
        <taxon>Loxostege</taxon>
    </lineage>
</organism>
<gene>
    <name evidence="6" type="ORF">ABMA27_002908</name>
</gene>
<dbReference type="InterPro" id="IPR005828">
    <property type="entry name" value="MFS_sugar_transport-like"/>
</dbReference>
<dbReference type="Proteomes" id="UP001549920">
    <property type="component" value="Unassembled WGS sequence"/>
</dbReference>
<keyword evidence="7" id="KW-1185">Reference proteome</keyword>
<feature type="transmembrane region" description="Helical" evidence="5">
    <location>
        <begin position="392"/>
        <end position="409"/>
    </location>
</feature>
<dbReference type="Pfam" id="PF00083">
    <property type="entry name" value="Sugar_tr"/>
    <property type="match status" value="1"/>
</dbReference>
<sequence>MVNVESLNMDGSKVNKESAVEELDFDTILQEEVGQWGWFQVRNIILALIAVVFLGWSNNMYVFTAARIPTRCHILECDLEEPEFRPDWLLNAFLRFGNASDATVAEGVCPAAWFDHEQLQKCQRHLYQSTDTIVYDVMMELVIPKNRVFVGTCLNTCLSLSLMALGLIAWAVPYWRNLTLALYIPQLLTITYLWVMSESIRWYISKGRYEDTEKALKNIARVNKKQISDKSLEALRKKVEVVKANQEESRGKVQQNEPSLIRLLWQHKPVLYRCFYTPFMWITFTLIYHGLTINAVDISGNKYVNYIAVAGAQIPGFWVSLFLLDKIGRKPVLIAAYWICAACQLVFIYVPKNHYVLSLSVYMVGASCSGAMLTSLYIYTAELYPTRYRHRLFGFSSTIGRFGAVLAPLTPALSALVWDQFPFALFAGCACAAGALVLLTPETRGVRLPDTMREAADLGREKTRTTST</sequence>
<feature type="transmembrane region" description="Helical" evidence="5">
    <location>
        <begin position="178"/>
        <end position="196"/>
    </location>
</feature>
<feature type="transmembrane region" description="Helical" evidence="5">
    <location>
        <begin position="421"/>
        <end position="439"/>
    </location>
</feature>
<evidence type="ECO:0000313" key="6">
    <source>
        <dbReference type="EMBL" id="KAL0880511.1"/>
    </source>
</evidence>